<dbReference type="VEuPathDB" id="FungiDB:GGTG_06132"/>
<evidence type="ECO:0000313" key="2">
    <source>
        <dbReference type="EnsemblFungi" id="EJT76210"/>
    </source>
</evidence>
<reference evidence="2" key="4">
    <citation type="journal article" date="2015" name="G3 (Bethesda)">
        <title>Genome sequences of three phytopathogenic species of the Magnaporthaceae family of fungi.</title>
        <authorList>
            <person name="Okagaki L.H."/>
            <person name="Nunes C.C."/>
            <person name="Sailsbery J."/>
            <person name="Clay B."/>
            <person name="Brown D."/>
            <person name="John T."/>
            <person name="Oh Y."/>
            <person name="Young N."/>
            <person name="Fitzgerald M."/>
            <person name="Haas B.J."/>
            <person name="Zeng Q."/>
            <person name="Young S."/>
            <person name="Adiconis X."/>
            <person name="Fan L."/>
            <person name="Levin J.Z."/>
            <person name="Mitchell T.K."/>
            <person name="Okubara P.A."/>
            <person name="Farman M.L."/>
            <person name="Kohn L.M."/>
            <person name="Birren B."/>
            <person name="Ma L.-J."/>
            <person name="Dean R.A."/>
        </authorList>
    </citation>
    <scope>NUCLEOTIDE SEQUENCE</scope>
    <source>
        <strain evidence="2">R3-111a-1</strain>
    </source>
</reference>
<dbReference type="GO" id="GO:0016020">
    <property type="term" value="C:membrane"/>
    <property type="evidence" value="ECO:0007669"/>
    <property type="project" value="TreeGrafter"/>
</dbReference>
<protein>
    <submittedName>
        <fullName evidence="1 2">Uncharacterized protein</fullName>
    </submittedName>
</protein>
<organism evidence="1">
    <name type="scientific">Gaeumannomyces tritici (strain R3-111a-1)</name>
    <name type="common">Wheat and barley take-all root rot fungus</name>
    <name type="synonym">Gaeumannomyces graminis var. tritici</name>
    <dbReference type="NCBI Taxonomy" id="644352"/>
    <lineage>
        <taxon>Eukaryota</taxon>
        <taxon>Fungi</taxon>
        <taxon>Dikarya</taxon>
        <taxon>Ascomycota</taxon>
        <taxon>Pezizomycotina</taxon>
        <taxon>Sordariomycetes</taxon>
        <taxon>Sordariomycetidae</taxon>
        <taxon>Magnaporthales</taxon>
        <taxon>Magnaporthaceae</taxon>
        <taxon>Gaeumannomyces</taxon>
    </lineage>
</organism>
<dbReference type="InterPro" id="IPR038872">
    <property type="entry name" value="Put_GTT3"/>
</dbReference>
<dbReference type="EnsemblFungi" id="EJT76210">
    <property type="protein sequence ID" value="EJT76210"/>
    <property type="gene ID" value="GGTG_06132"/>
</dbReference>
<dbReference type="GeneID" id="20346590"/>
<proteinExistence type="predicted"/>
<dbReference type="AlphaFoldDB" id="J3NXX7"/>
<gene>
    <name evidence="2" type="primary">20346590</name>
    <name evidence="1" type="ORF">GGTG_06132</name>
</gene>
<reference evidence="2" key="5">
    <citation type="submission" date="2018-04" db="UniProtKB">
        <authorList>
            <consortium name="EnsemblFungi"/>
        </authorList>
    </citation>
    <scope>IDENTIFICATION</scope>
    <source>
        <strain evidence="2">R3-111a-1</strain>
    </source>
</reference>
<dbReference type="EMBL" id="GL385397">
    <property type="protein sequence ID" value="EJT76210.1"/>
    <property type="molecule type" value="Genomic_DNA"/>
</dbReference>
<evidence type="ECO:0000313" key="1">
    <source>
        <dbReference type="EMBL" id="EJT76210.1"/>
    </source>
</evidence>
<keyword evidence="3" id="KW-1185">Reference proteome</keyword>
<dbReference type="RefSeq" id="XP_009222210.1">
    <property type="nucleotide sequence ID" value="XM_009223946.1"/>
</dbReference>
<reference evidence="1" key="3">
    <citation type="submission" date="2010-09" db="EMBL/GenBank/DDBJ databases">
        <title>Annotation of Gaeumannomyces graminis var. tritici R3-111a-1.</title>
        <authorList>
            <consortium name="The Broad Institute Genome Sequencing Platform"/>
            <person name="Ma L.-J."/>
            <person name="Dead R."/>
            <person name="Young S.K."/>
            <person name="Zeng Q."/>
            <person name="Gargeya S."/>
            <person name="Fitzgerald M."/>
            <person name="Haas B."/>
            <person name="Abouelleil A."/>
            <person name="Alvarado L."/>
            <person name="Arachchi H.M."/>
            <person name="Berlin A."/>
            <person name="Brown A."/>
            <person name="Chapman S.B."/>
            <person name="Chen Z."/>
            <person name="Dunbar C."/>
            <person name="Freedman E."/>
            <person name="Gearin G."/>
            <person name="Gellesch M."/>
            <person name="Goldberg J."/>
            <person name="Griggs A."/>
            <person name="Gujja S."/>
            <person name="Heiman D."/>
            <person name="Howarth C."/>
            <person name="Larson L."/>
            <person name="Lui A."/>
            <person name="MacDonald P.J.P."/>
            <person name="Mehta T."/>
            <person name="Montmayeur A."/>
            <person name="Murphy C."/>
            <person name="Neiman D."/>
            <person name="Pearson M."/>
            <person name="Priest M."/>
            <person name="Roberts A."/>
            <person name="Saif S."/>
            <person name="Shea T."/>
            <person name="Shenoy N."/>
            <person name="Sisk P."/>
            <person name="Stolte C."/>
            <person name="Sykes S."/>
            <person name="Yandava C."/>
            <person name="Wortman J."/>
            <person name="Nusbaum C."/>
            <person name="Birren B."/>
        </authorList>
    </citation>
    <scope>NUCLEOTIDE SEQUENCE</scope>
    <source>
        <strain evidence="1">R3-111a-1</strain>
    </source>
</reference>
<dbReference type="Proteomes" id="UP000006039">
    <property type="component" value="Unassembled WGS sequence"/>
</dbReference>
<name>J3NXX7_GAET3</name>
<dbReference type="OrthoDB" id="4034134at2759"/>
<dbReference type="PANTHER" id="PTHR41807">
    <property type="entry name" value="GLUTATHIONE TRANSFERASE 3"/>
    <property type="match status" value="1"/>
</dbReference>
<dbReference type="eggNOG" id="ENOG502S8AT">
    <property type="taxonomic scope" value="Eukaryota"/>
</dbReference>
<accession>J3NXX7</accession>
<dbReference type="PANTHER" id="PTHR41807:SF1">
    <property type="entry name" value="GLUTATHIONE TRANSFERASE 3"/>
    <property type="match status" value="1"/>
</dbReference>
<sequence length="352" mass="37850">MANAWLRSLRKAELIDLAEYIGLKNYDGLRKDLEATLDEYLADNSDRFAADPRLSPFYTQPTRTRGLGSPVKREAPDLLKITKRRQTKVPEEVVAATSDEESQPSPIAAATTTALVRTPARALSLAQRIPLPATPADVANAVDRSTLIVRKRVASMYAESGVTEATRAARASLSTVTSVLMLVSAFELYHLRPELLADRYAFTVPAVQWLGTRDHPVQVPDMFLLLTASFWSPALLWAATSALLPAVAGYFVNLGAAHSGAGPNHVPGVGTRGRPRGIAGAAPEPAVDPLTYSVVKALLTYVVYAQGFTFWGLADQLSVARINSALYGGWKGALVGCGVTGLMAMYDAVLRK</sequence>
<evidence type="ECO:0000313" key="3">
    <source>
        <dbReference type="Proteomes" id="UP000006039"/>
    </source>
</evidence>
<dbReference type="HOGENOM" id="CLU_041452_0_0_1"/>
<dbReference type="STRING" id="644352.J3NXX7"/>
<reference evidence="3" key="1">
    <citation type="submission" date="2010-07" db="EMBL/GenBank/DDBJ databases">
        <title>The genome sequence of Gaeumannomyces graminis var. tritici strain R3-111a-1.</title>
        <authorList>
            <consortium name="The Broad Institute Genome Sequencing Platform"/>
            <person name="Ma L.-J."/>
            <person name="Dead R."/>
            <person name="Young S."/>
            <person name="Zeng Q."/>
            <person name="Koehrsen M."/>
            <person name="Alvarado L."/>
            <person name="Berlin A."/>
            <person name="Chapman S.B."/>
            <person name="Chen Z."/>
            <person name="Freedman E."/>
            <person name="Gellesch M."/>
            <person name="Goldberg J."/>
            <person name="Griggs A."/>
            <person name="Gujja S."/>
            <person name="Heilman E.R."/>
            <person name="Heiman D."/>
            <person name="Hepburn T."/>
            <person name="Howarth C."/>
            <person name="Jen D."/>
            <person name="Larson L."/>
            <person name="Mehta T."/>
            <person name="Neiman D."/>
            <person name="Pearson M."/>
            <person name="Roberts A."/>
            <person name="Saif S."/>
            <person name="Shea T."/>
            <person name="Shenoy N."/>
            <person name="Sisk P."/>
            <person name="Stolte C."/>
            <person name="Sykes S."/>
            <person name="Walk T."/>
            <person name="White J."/>
            <person name="Yandava C."/>
            <person name="Haas B."/>
            <person name="Nusbaum C."/>
            <person name="Birren B."/>
        </authorList>
    </citation>
    <scope>NUCLEOTIDE SEQUENCE [LARGE SCALE GENOMIC DNA]</scope>
    <source>
        <strain evidence="3">R3-111a-1</strain>
    </source>
</reference>
<reference evidence="1" key="2">
    <citation type="submission" date="2010-07" db="EMBL/GenBank/DDBJ databases">
        <authorList>
            <consortium name="The Broad Institute Genome Sequencing Platform"/>
            <consortium name="Broad Institute Genome Sequencing Center for Infectious Disease"/>
            <person name="Ma L.-J."/>
            <person name="Dead R."/>
            <person name="Young S."/>
            <person name="Zeng Q."/>
            <person name="Koehrsen M."/>
            <person name="Alvarado L."/>
            <person name="Berlin A."/>
            <person name="Chapman S.B."/>
            <person name="Chen Z."/>
            <person name="Freedman E."/>
            <person name="Gellesch M."/>
            <person name="Goldberg J."/>
            <person name="Griggs A."/>
            <person name="Gujja S."/>
            <person name="Heilman E.R."/>
            <person name="Heiman D."/>
            <person name="Hepburn T."/>
            <person name="Howarth C."/>
            <person name="Jen D."/>
            <person name="Larson L."/>
            <person name="Mehta T."/>
            <person name="Neiman D."/>
            <person name="Pearson M."/>
            <person name="Roberts A."/>
            <person name="Saif S."/>
            <person name="Shea T."/>
            <person name="Shenoy N."/>
            <person name="Sisk P."/>
            <person name="Stolte C."/>
            <person name="Sykes S."/>
            <person name="Walk T."/>
            <person name="White J."/>
            <person name="Yandava C."/>
            <person name="Haas B."/>
            <person name="Nusbaum C."/>
            <person name="Birren B."/>
        </authorList>
    </citation>
    <scope>NUCLEOTIDE SEQUENCE</scope>
    <source>
        <strain evidence="1">R3-111a-1</strain>
    </source>
</reference>